<dbReference type="InterPro" id="IPR032675">
    <property type="entry name" value="LRR_dom_sf"/>
</dbReference>
<dbReference type="GO" id="GO:0006913">
    <property type="term" value="P:nucleocytoplasmic transport"/>
    <property type="evidence" value="ECO:0007669"/>
    <property type="project" value="TreeGrafter"/>
</dbReference>
<comment type="caution">
    <text evidence="1">The sequence shown here is derived from an EMBL/GenBank/DDBJ whole genome shotgun (WGS) entry which is preliminary data.</text>
</comment>
<dbReference type="Gene3D" id="3.80.10.10">
    <property type="entry name" value="Ribonuclease Inhibitor"/>
    <property type="match status" value="1"/>
</dbReference>
<sequence length="331" mass="37750">MAYYKHVEISACFDLDWLVRFVHPEACVFWNGLPFQMHDVEDIKSWYSQWTTSLRISRLTTGQFVTADFVSILPQLQHLEALHYNAMTIGLAVVAAIFEMAHLPRVAQLVELDLNNESSDEVWINATVLSNVIAWLTTSPVRRFRIFNWYWDPDVADDSTLIQAFYSALFNCPTLDTLDINDCELSAAAFEGTTLWMRELSEPSSGHIGLPTTTLWAWSEYLISFLLLESASLFGMAPLIQQSKLEWLELRNCSFTDVGADHLARQMRHNQSLRVLDLRDNNIGLTGAMTLLEHASHVDRLVKVEAIRIVGAVEEETIDDKLIAFWHKTLS</sequence>
<organism evidence="1 2">
    <name type="scientific">Aphanomyces euteiches</name>
    <dbReference type="NCBI Taxonomy" id="100861"/>
    <lineage>
        <taxon>Eukaryota</taxon>
        <taxon>Sar</taxon>
        <taxon>Stramenopiles</taxon>
        <taxon>Oomycota</taxon>
        <taxon>Saprolegniomycetes</taxon>
        <taxon>Saprolegniales</taxon>
        <taxon>Verrucalvaceae</taxon>
        <taxon>Aphanomyces</taxon>
    </lineage>
</organism>
<dbReference type="SUPFAM" id="SSF52047">
    <property type="entry name" value="RNI-like"/>
    <property type="match status" value="1"/>
</dbReference>
<dbReference type="GO" id="GO:0005634">
    <property type="term" value="C:nucleus"/>
    <property type="evidence" value="ECO:0007669"/>
    <property type="project" value="TreeGrafter"/>
</dbReference>
<dbReference type="EMBL" id="VJMJ01000023">
    <property type="protein sequence ID" value="KAF0742921.1"/>
    <property type="molecule type" value="Genomic_DNA"/>
</dbReference>
<evidence type="ECO:0000313" key="1">
    <source>
        <dbReference type="EMBL" id="KAF0742921.1"/>
    </source>
</evidence>
<protein>
    <submittedName>
        <fullName evidence="1">Uncharacterized protein</fullName>
    </submittedName>
</protein>
<dbReference type="InterPro" id="IPR001611">
    <property type="entry name" value="Leu-rich_rpt"/>
</dbReference>
<name>A0A6G0XRF8_9STRA</name>
<keyword evidence="2" id="KW-1185">Reference proteome</keyword>
<dbReference type="PANTHER" id="PTHR24113">
    <property type="entry name" value="RAN GTPASE-ACTIVATING PROTEIN 1"/>
    <property type="match status" value="1"/>
</dbReference>
<dbReference type="Pfam" id="PF13516">
    <property type="entry name" value="LRR_6"/>
    <property type="match status" value="1"/>
</dbReference>
<reference evidence="1 2" key="1">
    <citation type="submission" date="2019-07" db="EMBL/GenBank/DDBJ databases">
        <title>Genomics analysis of Aphanomyces spp. identifies a new class of oomycete effector associated with host adaptation.</title>
        <authorList>
            <person name="Gaulin E."/>
        </authorList>
    </citation>
    <scope>NUCLEOTIDE SEQUENCE [LARGE SCALE GENOMIC DNA]</scope>
    <source>
        <strain evidence="1 2">ATCC 201684</strain>
    </source>
</reference>
<dbReference type="GO" id="GO:0005096">
    <property type="term" value="F:GTPase activator activity"/>
    <property type="evidence" value="ECO:0007669"/>
    <property type="project" value="InterPro"/>
</dbReference>
<dbReference type="AlphaFoldDB" id="A0A6G0XRF8"/>
<gene>
    <name evidence="1" type="ORF">Ae201684_002315</name>
</gene>
<proteinExistence type="predicted"/>
<dbReference type="PANTHER" id="PTHR24113:SF15">
    <property type="entry name" value="NACHT DOMAIN-CONTAINING PROTEIN"/>
    <property type="match status" value="1"/>
</dbReference>
<dbReference type="VEuPathDB" id="FungiDB:AeMF1_019835"/>
<dbReference type="GO" id="GO:0048471">
    <property type="term" value="C:perinuclear region of cytoplasm"/>
    <property type="evidence" value="ECO:0007669"/>
    <property type="project" value="TreeGrafter"/>
</dbReference>
<dbReference type="Proteomes" id="UP000481153">
    <property type="component" value="Unassembled WGS sequence"/>
</dbReference>
<dbReference type="GO" id="GO:0005829">
    <property type="term" value="C:cytosol"/>
    <property type="evidence" value="ECO:0007669"/>
    <property type="project" value="TreeGrafter"/>
</dbReference>
<dbReference type="SMART" id="SM00368">
    <property type="entry name" value="LRR_RI"/>
    <property type="match status" value="2"/>
</dbReference>
<dbReference type="InterPro" id="IPR027038">
    <property type="entry name" value="RanGap"/>
</dbReference>
<dbReference type="GO" id="GO:0031267">
    <property type="term" value="F:small GTPase binding"/>
    <property type="evidence" value="ECO:0007669"/>
    <property type="project" value="TreeGrafter"/>
</dbReference>
<accession>A0A6G0XRF8</accession>
<evidence type="ECO:0000313" key="2">
    <source>
        <dbReference type="Proteomes" id="UP000481153"/>
    </source>
</evidence>